<dbReference type="PANTHER" id="PTHR43441">
    <property type="entry name" value="RIBOSOMAL-PROTEIN-SERINE ACETYLTRANSFERASE"/>
    <property type="match status" value="1"/>
</dbReference>
<dbReference type="Gene3D" id="3.40.630.30">
    <property type="match status" value="1"/>
</dbReference>
<evidence type="ECO:0000313" key="3">
    <source>
        <dbReference type="Proteomes" id="UP000603708"/>
    </source>
</evidence>
<evidence type="ECO:0000313" key="2">
    <source>
        <dbReference type="EMBL" id="GHH76228.1"/>
    </source>
</evidence>
<dbReference type="GO" id="GO:1990189">
    <property type="term" value="F:protein N-terminal-serine acetyltransferase activity"/>
    <property type="evidence" value="ECO:0007669"/>
    <property type="project" value="TreeGrafter"/>
</dbReference>
<gene>
    <name evidence="2" type="ORF">GCM10018793_21370</name>
</gene>
<dbReference type="RefSeq" id="WP_189930719.1">
    <property type="nucleotide sequence ID" value="NZ_BNCD01000005.1"/>
</dbReference>
<dbReference type="Pfam" id="PF13302">
    <property type="entry name" value="Acetyltransf_3"/>
    <property type="match status" value="1"/>
</dbReference>
<proteinExistence type="predicted"/>
<comment type="caution">
    <text evidence="2">The sequence shown here is derived from an EMBL/GenBank/DDBJ whole genome shotgun (WGS) entry which is preliminary data.</text>
</comment>
<dbReference type="Proteomes" id="UP000603708">
    <property type="component" value="Unassembled WGS sequence"/>
</dbReference>
<sequence>MEPETLTTARLLLRTVRVEDAREVHAACQDPGIQRWTMIPSPYLTDHAESFLAQQVPDGWRNGTMFTFGAFLREDDAPGGHTALAAMVGVTQRVMNTAEIGFWATREHRGRGYVTEAALAVARWAFTRAGIERLEWRAEVGNAASRAVAEKAGFTLEGVLRSATIHQGTRRDCWVGALLPSDLGLPTANAYLPAPDDR</sequence>
<accession>A0A919KXH4</accession>
<reference evidence="2" key="1">
    <citation type="journal article" date="2014" name="Int. J. Syst. Evol. Microbiol.">
        <title>Complete genome sequence of Corynebacterium casei LMG S-19264T (=DSM 44701T), isolated from a smear-ripened cheese.</title>
        <authorList>
            <consortium name="US DOE Joint Genome Institute (JGI-PGF)"/>
            <person name="Walter F."/>
            <person name="Albersmeier A."/>
            <person name="Kalinowski J."/>
            <person name="Ruckert C."/>
        </authorList>
    </citation>
    <scope>NUCLEOTIDE SEQUENCE</scope>
    <source>
        <strain evidence="2">JCM 5069</strain>
    </source>
</reference>
<dbReference type="SUPFAM" id="SSF55729">
    <property type="entry name" value="Acyl-CoA N-acyltransferases (Nat)"/>
    <property type="match status" value="1"/>
</dbReference>
<dbReference type="InterPro" id="IPR051908">
    <property type="entry name" value="Ribosomal_N-acetyltransferase"/>
</dbReference>
<protein>
    <submittedName>
        <fullName evidence="2">Acetyltransferase</fullName>
    </submittedName>
</protein>
<dbReference type="PANTHER" id="PTHR43441:SF10">
    <property type="entry name" value="ACETYLTRANSFERASE"/>
    <property type="match status" value="1"/>
</dbReference>
<dbReference type="GO" id="GO:0008999">
    <property type="term" value="F:protein-N-terminal-alanine acetyltransferase activity"/>
    <property type="evidence" value="ECO:0007669"/>
    <property type="project" value="TreeGrafter"/>
</dbReference>
<reference evidence="2" key="2">
    <citation type="submission" date="2020-09" db="EMBL/GenBank/DDBJ databases">
        <authorList>
            <person name="Sun Q."/>
            <person name="Ohkuma M."/>
        </authorList>
    </citation>
    <scope>NUCLEOTIDE SEQUENCE</scope>
    <source>
        <strain evidence="2">JCM 5069</strain>
    </source>
</reference>
<feature type="domain" description="N-acetyltransferase" evidence="1">
    <location>
        <begin position="16"/>
        <end position="180"/>
    </location>
</feature>
<keyword evidence="3" id="KW-1185">Reference proteome</keyword>
<evidence type="ECO:0000259" key="1">
    <source>
        <dbReference type="PROSITE" id="PS51186"/>
    </source>
</evidence>
<dbReference type="PROSITE" id="PS51186">
    <property type="entry name" value="GNAT"/>
    <property type="match status" value="1"/>
</dbReference>
<dbReference type="InterPro" id="IPR016181">
    <property type="entry name" value="Acyl_CoA_acyltransferase"/>
</dbReference>
<dbReference type="InterPro" id="IPR000182">
    <property type="entry name" value="GNAT_dom"/>
</dbReference>
<dbReference type="AlphaFoldDB" id="A0A919KXH4"/>
<dbReference type="GO" id="GO:0005737">
    <property type="term" value="C:cytoplasm"/>
    <property type="evidence" value="ECO:0007669"/>
    <property type="project" value="TreeGrafter"/>
</dbReference>
<organism evidence="2 3">
    <name type="scientific">Streptomyces sulfonofaciens</name>
    <dbReference type="NCBI Taxonomy" id="68272"/>
    <lineage>
        <taxon>Bacteria</taxon>
        <taxon>Bacillati</taxon>
        <taxon>Actinomycetota</taxon>
        <taxon>Actinomycetes</taxon>
        <taxon>Kitasatosporales</taxon>
        <taxon>Streptomycetaceae</taxon>
        <taxon>Streptomyces</taxon>
    </lineage>
</organism>
<dbReference type="EMBL" id="BNCD01000005">
    <property type="protein sequence ID" value="GHH76228.1"/>
    <property type="molecule type" value="Genomic_DNA"/>
</dbReference>
<name>A0A919KXH4_9ACTN</name>